<keyword evidence="4 6" id="KW-0808">Transferase</keyword>
<keyword evidence="3 6" id="KW-0489">Methyltransferase</keyword>
<dbReference type="SUPFAM" id="SSF55831">
    <property type="entry name" value="Thymidylate synthase/dCMP hydroxymethylase"/>
    <property type="match status" value="1"/>
</dbReference>
<reference evidence="6 7" key="1">
    <citation type="submission" date="2014-11" db="EMBL/GenBank/DDBJ databases">
        <title>Characterization and genome comparisons of three Achromobacter phages of the Siphoviridae family.</title>
        <authorList>
            <person name="Dreiseikelmann B."/>
            <person name="Bunk B."/>
            <person name="Rohde M."/>
            <person name="Wittmann J."/>
        </authorList>
    </citation>
    <scope>NUCLEOTIDE SEQUENCE [LARGE SCALE GENOMIC DNA]</scope>
</reference>
<dbReference type="InterPro" id="IPR036926">
    <property type="entry name" value="Thymidate_synth/dCMP_Mease_sf"/>
</dbReference>
<organism evidence="6 7">
    <name type="scientific">Achromobacter phage 83-24</name>
    <dbReference type="NCBI Taxonomy" id="1589747"/>
    <lineage>
        <taxon>Viruses</taxon>
        <taxon>Duplodnaviria</taxon>
        <taxon>Heunggongvirae</taxon>
        <taxon>Uroviricota</taxon>
        <taxon>Caudoviricetes</taxon>
        <taxon>Steinhofvirus</taxon>
        <taxon>Steinhofvirus sv8324</taxon>
    </lineage>
</organism>
<evidence type="ECO:0000313" key="7">
    <source>
        <dbReference type="Proteomes" id="UP000031726"/>
    </source>
</evidence>
<evidence type="ECO:0000259" key="5">
    <source>
        <dbReference type="Pfam" id="PF00303"/>
    </source>
</evidence>
<dbReference type="Proteomes" id="UP000031726">
    <property type="component" value="Segment"/>
</dbReference>
<dbReference type="RefSeq" id="YP_009201770.1">
    <property type="nucleotide sequence ID" value="NC_028834.1"/>
</dbReference>
<dbReference type="KEGG" id="vg:26628942"/>
<evidence type="ECO:0000256" key="1">
    <source>
        <dbReference type="ARBA" id="ARBA00009972"/>
    </source>
</evidence>
<feature type="domain" description="Thymidylate synthase/dCMP hydroxymethylase" evidence="5">
    <location>
        <begin position="6"/>
        <end position="262"/>
    </location>
</feature>
<protein>
    <recommendedName>
        <fullName evidence="2">thymidylate synthase</fullName>
        <ecNumber evidence="2">2.1.1.45</ecNumber>
    </recommendedName>
</protein>
<accession>A0A0B5A4H1</accession>
<dbReference type="InterPro" id="IPR000398">
    <property type="entry name" value="Thymidylate_synthase"/>
</dbReference>
<dbReference type="Pfam" id="PF00303">
    <property type="entry name" value="Thymidylat_synt"/>
    <property type="match status" value="1"/>
</dbReference>
<dbReference type="EC" id="2.1.1.45" evidence="2"/>
<dbReference type="PANTHER" id="PTHR11548:SF1">
    <property type="entry name" value="THYMIDYLATE SYNTHASE 1"/>
    <property type="match status" value="1"/>
</dbReference>
<dbReference type="EMBL" id="KP202970">
    <property type="protein sequence ID" value="AJD82869.1"/>
    <property type="molecule type" value="Genomic_DNA"/>
</dbReference>
<keyword evidence="7" id="KW-1185">Reference proteome</keyword>
<sequence>MSNFAKQYRHIIKGMLDGTNIVEQHNERTGEVVRTMPGGLSWGFWIANRMAPTIDLRRTYIKTAAAECAWFAQGTQDTSWIKKHCSIWEKFEEPVAFDFNGNKLIGVKNAYGYRYRNHFGRDQLQDAINALQMDPSSRQIYISAWDPARDGLLTRGEKNVPCPAAFTLNIINGQLHSSYFLRSSDLFVGLPYDMLTHALLVTAMADSLGIQPGYISVLVGHAHMYKKHQEMAMEALKRQEEAPMIYMEKFPLAAIEAEPDDFVAHYQVADSRAVHPSYVCRPEVIA</sequence>
<evidence type="ECO:0000313" key="6">
    <source>
        <dbReference type="EMBL" id="AJD82869.1"/>
    </source>
</evidence>
<dbReference type="PANTHER" id="PTHR11548">
    <property type="entry name" value="THYMIDYLATE SYNTHASE 1"/>
    <property type="match status" value="1"/>
</dbReference>
<dbReference type="Gene3D" id="3.30.572.10">
    <property type="entry name" value="Thymidylate synthase/dCMP hydroxymethylase domain"/>
    <property type="match status" value="1"/>
</dbReference>
<dbReference type="GO" id="GO:0004799">
    <property type="term" value="F:thymidylate synthase activity"/>
    <property type="evidence" value="ECO:0007669"/>
    <property type="project" value="UniProtKB-EC"/>
</dbReference>
<dbReference type="InterPro" id="IPR045097">
    <property type="entry name" value="Thymidate_synth/dCMP_Mease"/>
</dbReference>
<evidence type="ECO:0000256" key="3">
    <source>
        <dbReference type="ARBA" id="ARBA00022603"/>
    </source>
</evidence>
<proteinExistence type="inferred from homology"/>
<evidence type="ECO:0000256" key="2">
    <source>
        <dbReference type="ARBA" id="ARBA00011947"/>
    </source>
</evidence>
<dbReference type="OrthoDB" id="13491at10239"/>
<gene>
    <name evidence="6" type="primary">thyA</name>
    <name evidence="6" type="ORF">JWAP_00036</name>
</gene>
<dbReference type="GO" id="GO:0006231">
    <property type="term" value="P:dTMP biosynthetic process"/>
    <property type="evidence" value="ECO:0007669"/>
    <property type="project" value="InterPro"/>
</dbReference>
<dbReference type="PRINTS" id="PR00108">
    <property type="entry name" value="THYMDSNTHASE"/>
</dbReference>
<dbReference type="GO" id="GO:0032259">
    <property type="term" value="P:methylation"/>
    <property type="evidence" value="ECO:0007669"/>
    <property type="project" value="UniProtKB-KW"/>
</dbReference>
<comment type="similarity">
    <text evidence="1">Belongs to the thymidylate synthase family.</text>
</comment>
<evidence type="ECO:0000256" key="4">
    <source>
        <dbReference type="ARBA" id="ARBA00022679"/>
    </source>
</evidence>
<dbReference type="InterPro" id="IPR023451">
    <property type="entry name" value="Thymidate_synth/dCMP_Mease_dom"/>
</dbReference>
<dbReference type="GeneID" id="26628942"/>
<name>A0A0B5A4H1_9CAUD</name>